<gene>
    <name evidence="1" type="ORF">THAOC_05036</name>
</gene>
<sequence>MNKRYRMIACPVVPAGNTTSDHVTTVDSRNCPPVRPLLASQISPEAFIPWAKALQFAFTEIGHFDLHWPDNTKTAKACEACDYGKVLAGPHHVIAAQGRRRLKSARDSTNHRSIFAVLNAASHELVEGQLASQHKQVVMQLDPALAGVFPKARPLPLRGTLEQPPRCLLDQRQAVDGIGPLPSERLARERHLAKILRIEQGGQEKHDVGVEERRLDGGELQPLHSIARAGHGTDMCVNVSLYYVH</sequence>
<keyword evidence="2" id="KW-1185">Reference proteome</keyword>
<dbReference type="EMBL" id="AGNL01004580">
    <property type="protein sequence ID" value="EJK73344.1"/>
    <property type="molecule type" value="Genomic_DNA"/>
</dbReference>
<evidence type="ECO:0000313" key="1">
    <source>
        <dbReference type="EMBL" id="EJK73344.1"/>
    </source>
</evidence>
<evidence type="ECO:0000313" key="2">
    <source>
        <dbReference type="Proteomes" id="UP000266841"/>
    </source>
</evidence>
<protein>
    <submittedName>
        <fullName evidence="1">Uncharacterized protein</fullName>
    </submittedName>
</protein>
<organism evidence="1 2">
    <name type="scientific">Thalassiosira oceanica</name>
    <name type="common">Marine diatom</name>
    <dbReference type="NCBI Taxonomy" id="159749"/>
    <lineage>
        <taxon>Eukaryota</taxon>
        <taxon>Sar</taxon>
        <taxon>Stramenopiles</taxon>
        <taxon>Ochrophyta</taxon>
        <taxon>Bacillariophyta</taxon>
        <taxon>Coscinodiscophyceae</taxon>
        <taxon>Thalassiosirophycidae</taxon>
        <taxon>Thalassiosirales</taxon>
        <taxon>Thalassiosiraceae</taxon>
        <taxon>Thalassiosira</taxon>
    </lineage>
</organism>
<dbReference type="AlphaFoldDB" id="K0T8B0"/>
<proteinExistence type="predicted"/>
<comment type="caution">
    <text evidence="1">The sequence shown here is derived from an EMBL/GenBank/DDBJ whole genome shotgun (WGS) entry which is preliminary data.</text>
</comment>
<reference evidence="1 2" key="1">
    <citation type="journal article" date="2012" name="Genome Biol.">
        <title>Genome and low-iron response of an oceanic diatom adapted to chronic iron limitation.</title>
        <authorList>
            <person name="Lommer M."/>
            <person name="Specht M."/>
            <person name="Roy A.S."/>
            <person name="Kraemer L."/>
            <person name="Andreson R."/>
            <person name="Gutowska M.A."/>
            <person name="Wolf J."/>
            <person name="Bergner S.V."/>
            <person name="Schilhabel M.B."/>
            <person name="Klostermeier U.C."/>
            <person name="Beiko R.G."/>
            <person name="Rosenstiel P."/>
            <person name="Hippler M."/>
            <person name="Laroche J."/>
        </authorList>
    </citation>
    <scope>NUCLEOTIDE SEQUENCE [LARGE SCALE GENOMIC DNA]</scope>
    <source>
        <strain evidence="1 2">CCMP1005</strain>
    </source>
</reference>
<accession>K0T8B0</accession>
<dbReference type="Proteomes" id="UP000266841">
    <property type="component" value="Unassembled WGS sequence"/>
</dbReference>
<name>K0T8B0_THAOC</name>